<organism evidence="1 2">
    <name type="scientific">Ignelater luminosus</name>
    <name type="common">Cucubano</name>
    <name type="synonym">Pyrophorus luminosus</name>
    <dbReference type="NCBI Taxonomy" id="2038154"/>
    <lineage>
        <taxon>Eukaryota</taxon>
        <taxon>Metazoa</taxon>
        <taxon>Ecdysozoa</taxon>
        <taxon>Arthropoda</taxon>
        <taxon>Hexapoda</taxon>
        <taxon>Insecta</taxon>
        <taxon>Pterygota</taxon>
        <taxon>Neoptera</taxon>
        <taxon>Endopterygota</taxon>
        <taxon>Coleoptera</taxon>
        <taxon>Polyphaga</taxon>
        <taxon>Elateriformia</taxon>
        <taxon>Elateroidea</taxon>
        <taxon>Elateridae</taxon>
        <taxon>Agrypninae</taxon>
        <taxon>Pyrophorini</taxon>
        <taxon>Ignelater</taxon>
    </lineage>
</organism>
<proteinExistence type="predicted"/>
<evidence type="ECO:0000313" key="2">
    <source>
        <dbReference type="Proteomes" id="UP000801492"/>
    </source>
</evidence>
<reference evidence="1" key="1">
    <citation type="submission" date="2019-08" db="EMBL/GenBank/DDBJ databases">
        <title>The genome of the North American firefly Photinus pyralis.</title>
        <authorList>
            <consortium name="Photinus pyralis genome working group"/>
            <person name="Fallon T.R."/>
            <person name="Sander Lower S.E."/>
            <person name="Weng J.-K."/>
        </authorList>
    </citation>
    <scope>NUCLEOTIDE SEQUENCE</scope>
    <source>
        <strain evidence="1">TRF0915ILg1</strain>
        <tissue evidence="1">Whole body</tissue>
    </source>
</reference>
<sequence>MIAFLDLQGFRGDDETFIPKEVAIISEDGYEFAHFLLKPPYLVQSLSSCRRSEVLYMENHFHGIAWQSGQINFEDFQTELIHLSKNFKTIYIKGDEKRKVLSFLEKSVINLEDLGCPSLAKLKQKFVAVQCLNHNIEPPVCAIENMIILSEWYKRQNEYG</sequence>
<dbReference type="OrthoDB" id="6751641at2759"/>
<gene>
    <name evidence="1" type="ORF">ILUMI_17480</name>
</gene>
<comment type="caution">
    <text evidence="1">The sequence shown here is derived from an EMBL/GenBank/DDBJ whole genome shotgun (WGS) entry which is preliminary data.</text>
</comment>
<dbReference type="EMBL" id="VTPC01074763">
    <property type="protein sequence ID" value="KAF2888694.1"/>
    <property type="molecule type" value="Genomic_DNA"/>
</dbReference>
<protein>
    <submittedName>
        <fullName evidence="1">Uncharacterized protein</fullName>
    </submittedName>
</protein>
<name>A0A8K0CLM6_IGNLU</name>
<keyword evidence="2" id="KW-1185">Reference proteome</keyword>
<evidence type="ECO:0000313" key="1">
    <source>
        <dbReference type="EMBL" id="KAF2888694.1"/>
    </source>
</evidence>
<accession>A0A8K0CLM6</accession>
<dbReference type="Proteomes" id="UP000801492">
    <property type="component" value="Unassembled WGS sequence"/>
</dbReference>
<dbReference type="AlphaFoldDB" id="A0A8K0CLM6"/>